<dbReference type="Pfam" id="PF24816">
    <property type="entry name" value="Ig_CFAP65__9th"/>
    <property type="match status" value="1"/>
</dbReference>
<evidence type="ECO:0000313" key="6">
    <source>
        <dbReference type="EMBL" id="CAK9215957.1"/>
    </source>
</evidence>
<evidence type="ECO:0008006" key="8">
    <source>
        <dbReference type="Google" id="ProtNLM"/>
    </source>
</evidence>
<feature type="domain" description="CFAP65 fourth Ig-like" evidence="3">
    <location>
        <begin position="338"/>
        <end position="428"/>
    </location>
</feature>
<feature type="domain" description="CFAP65 seventh Ig-like" evidence="5">
    <location>
        <begin position="855"/>
        <end position="936"/>
    </location>
</feature>
<proteinExistence type="predicted"/>
<evidence type="ECO:0000259" key="5">
    <source>
        <dbReference type="Pfam" id="PF25249"/>
    </source>
</evidence>
<organism evidence="6 7">
    <name type="scientific">Sphagnum troendelagicum</name>
    <dbReference type="NCBI Taxonomy" id="128251"/>
    <lineage>
        <taxon>Eukaryota</taxon>
        <taxon>Viridiplantae</taxon>
        <taxon>Streptophyta</taxon>
        <taxon>Embryophyta</taxon>
        <taxon>Bryophyta</taxon>
        <taxon>Sphagnophytina</taxon>
        <taxon>Sphagnopsida</taxon>
        <taxon>Sphagnales</taxon>
        <taxon>Sphagnaceae</taxon>
        <taxon>Sphagnum</taxon>
    </lineage>
</organism>
<dbReference type="Pfam" id="PF24507">
    <property type="entry name" value="Ig_CFAP65_4th"/>
    <property type="match status" value="1"/>
</dbReference>
<dbReference type="InterPro" id="IPR058536">
    <property type="entry name" value="Ig_CFAP65_4th"/>
</dbReference>
<evidence type="ECO:0000313" key="7">
    <source>
        <dbReference type="Proteomes" id="UP001497512"/>
    </source>
</evidence>
<dbReference type="Proteomes" id="UP001497512">
    <property type="component" value="Chromosome 2"/>
</dbReference>
<feature type="domain" description="CFAP65-like ninth Ig-like" evidence="4">
    <location>
        <begin position="1112"/>
        <end position="1288"/>
    </location>
</feature>
<sequence>MTEFMPKFNLKSIKNDRDLRKVRLKLDCPSEMVWDKWKPSHEHPKTFYIKNILNKVQMLRWVEPDTPYFNTNFQEPHARLNPGMTAAIVIFFRPESVEDYFSSIVFRTARGSFTLQLRGLLPSVNLGLPEHIDYKYCPVKDVTTKTFDIHNDQDFIVGFKWLSVTHPFSITPTQGNLRPGQVMTMSCHFCPDNATAYKGVANVGTTTKTKGQVKLFGIGKYSFLALSTPVLDFEAVLNRTSKEMEQIVTNLSPVIARFAVHRVEAWYNGHDSVYTISPMEGAIPPNSALSLKVLYHPVVAGTFSLEQFEIFTSQARRASFACSGTAARPVIRFTVPFMDFGNVECGSSSHRTVTLENLSAASVAFQFVTDDLPLFEFLQTRGICRANRSVLIHCHFRPCRSMNYYKRVLVLLQDQYPLFVDVMGTGYKVALRSATILPYHIYDHRESLKLIRAEREMASLLLLSDIPQLPAIGGGDGYEPMYTDPVELFYGQPTDDTQDDPPEWSWVERPKFVHSRVPGGSSMGSPGQSSGALANMLLTAQPEERQAFSDAQNLEIQVKDRSAGLVMLHRQQASGRISASECWEEYYMGRMVDWDPVTVDHTFLEYGYGQKLVESPVQIVYVKNNLADDVTVMWLPPWEFEQPHVALSRARIAASKLPPAKTKPEPEPLCNVFLVDPEMTVIAPGMSVPFSFMFRPTQDDMYFLQMLSCFVWTKTSYHVVPNWSIAVQASGHSFHDKTHIFMPLASLSRHKVVFPPAVKGTTVYESIMIYNHDANTPIRYHFMSEHLPGEFQMKPSHGLVPPKDFNIITFRFEAGEPKLSVGHVVCTLNNSPAETMQVNLTASSHIPKVRLERMDKALCFKPTSIGTQAILSLVLVNMSSIPANFDWQVPQTFAKVFIIQPAYGLLRAGERMAIEFSFFPQAEKLYYCKIPCLYAACLEKAFVQENTHLIEGVTSNDVSRFLLIVNGAGILQTISITPQHLDYKTVVTGFPYKQTFVLFNPSVGSLRFLLEKNPGKLPVKDDSNHLVLDCERGILPGGLTKTILVTLHPLQVQSYDFVITCKTFLPPLALNFEDATFQKLSELGGHETPYDESEEAVESITSCSMSMEAIHPTLYIASGRTHGMSAAQLFRMGLLRHWNRELQEGKIVLRPNGRVVYQELFCLGAPVGDSPHDFLLNFEVREIGARSSIIYLALKTGTPLSVSWRFRLWNDIEIDSENWVMELDASEDEEKALLMRSLFQIEPRKGHLEPGEIAFVKLSYWHRIEGSHKFPAILEITDGRTVHIYLNGRTVANPIRILTYRPDTHFLKSMVVGDADPPLQTTELINRGQFELQYNLDMTPLIAMQKSNYGFRVLWCLNPQGVIPPMESVLLLWLFQPLEAKTYSVEIPVHLKDGEGGILILKGSGRLPTDPQDLNSTDGEPPRHPGTTYNWPGTPAVLTSELLDYGTVNELSVNHKLIGIQNLSTENPVGFRWRHSVGADKMVYGQFTVEPQSGVIDQGRRILCKASFVAGVQPQLFETTLYCEISVLSEDPPHSFAESSTSSDTGSEIIVDTWPRELGFGTYNKEFEHKSALTLSTVCSRSKITDFALQKSAGNPYLHFLARMDTQEIHTPPATYFILYVTVVAHIRIKQYHPTSEDLFAADNRLPWEPQERSDIEIQTELVNGILLEILQESLHDESHDASFDNLDSDCIMQFEEFQREHPTPLTEEQKFSQLFMNLGDGELPPLLPGSNQELTPETHHPSIIGKPLIHELADGNQAGSSSEQKKIRTVVPQVPRPSSVVRAIESSIGTKEAVKPESPDHSSATAISETAELLLEDVLFTLTSDLFEIG</sequence>
<evidence type="ECO:0000259" key="3">
    <source>
        <dbReference type="Pfam" id="PF24507"/>
    </source>
</evidence>
<feature type="region of interest" description="Disordered" evidence="1">
    <location>
        <begin position="1405"/>
        <end position="1427"/>
    </location>
</feature>
<evidence type="ECO:0000259" key="2">
    <source>
        <dbReference type="Pfam" id="PF24291"/>
    </source>
</evidence>
<gene>
    <name evidence="6" type="ORF">CSSPTR1EN2_LOCUS13106</name>
</gene>
<dbReference type="Pfam" id="PF25249">
    <property type="entry name" value="Ig_CFAP65_7th"/>
    <property type="match status" value="1"/>
</dbReference>
<dbReference type="PANTHER" id="PTHR46127:SF1">
    <property type="entry name" value="CILIA- AND FLAGELLA-ASSOCIATED PROTEIN 65"/>
    <property type="match status" value="1"/>
</dbReference>
<dbReference type="PANTHER" id="PTHR46127">
    <property type="entry name" value="CILIA- AND FLAGELLA-ASSOCIATED PROTEIN 65"/>
    <property type="match status" value="1"/>
</dbReference>
<dbReference type="InterPro" id="IPR057470">
    <property type="entry name" value="Ig_CFAP65_7th"/>
</dbReference>
<dbReference type="EMBL" id="OZ019894">
    <property type="protein sequence ID" value="CAK9215957.1"/>
    <property type="molecule type" value="Genomic_DNA"/>
</dbReference>
<feature type="domain" description="CFAP65 tenth Ig-like" evidence="2">
    <location>
        <begin position="1297"/>
        <end position="1408"/>
    </location>
</feature>
<dbReference type="InterPro" id="IPR013783">
    <property type="entry name" value="Ig-like_fold"/>
</dbReference>
<reference evidence="6" key="1">
    <citation type="submission" date="2024-02" db="EMBL/GenBank/DDBJ databases">
        <authorList>
            <consortium name="ELIXIR-Norway"/>
            <consortium name="Elixir Norway"/>
        </authorList>
    </citation>
    <scope>NUCLEOTIDE SEQUENCE</scope>
</reference>
<dbReference type="InterPro" id="IPR056344">
    <property type="entry name" value="Ig_CFAP65-like_9th"/>
</dbReference>
<accession>A0ABP0U9F3</accession>
<keyword evidence="7" id="KW-1185">Reference proteome</keyword>
<dbReference type="Gene3D" id="2.60.40.10">
    <property type="entry name" value="Immunoglobulins"/>
    <property type="match status" value="6"/>
</dbReference>
<dbReference type="InterPro" id="IPR056305">
    <property type="entry name" value="Ig_CFAP65_10th"/>
</dbReference>
<dbReference type="Pfam" id="PF24291">
    <property type="entry name" value="Ig_CFAP65"/>
    <property type="match status" value="1"/>
</dbReference>
<evidence type="ECO:0000259" key="4">
    <source>
        <dbReference type="Pfam" id="PF24816"/>
    </source>
</evidence>
<name>A0ABP0U9F3_9BRYO</name>
<dbReference type="InterPro" id="IPR052614">
    <property type="entry name" value="CFAP65"/>
</dbReference>
<evidence type="ECO:0000256" key="1">
    <source>
        <dbReference type="SAM" id="MobiDB-lite"/>
    </source>
</evidence>
<protein>
    <recommendedName>
        <fullName evidence="8">Coiled-coil domain-containing protein 108</fullName>
    </recommendedName>
</protein>